<gene>
    <name evidence="2" type="ORF">HAP48_017610</name>
    <name evidence="3" type="ORF">WDK88_27550</name>
</gene>
<dbReference type="Gene3D" id="3.40.50.1820">
    <property type="entry name" value="alpha/beta hydrolase"/>
    <property type="match status" value="1"/>
</dbReference>
<dbReference type="Proteomes" id="UP001432046">
    <property type="component" value="Chromosome"/>
</dbReference>
<dbReference type="PANTHER" id="PTHR43265">
    <property type="entry name" value="ESTERASE ESTD"/>
    <property type="match status" value="1"/>
</dbReference>
<dbReference type="RefSeq" id="WP_166204181.1">
    <property type="nucleotide sequence ID" value="NZ_CP088285.1"/>
</dbReference>
<dbReference type="GO" id="GO:0052689">
    <property type="term" value="F:carboxylic ester hydrolase activity"/>
    <property type="evidence" value="ECO:0007669"/>
    <property type="project" value="TreeGrafter"/>
</dbReference>
<reference evidence="2" key="1">
    <citation type="submission" date="2020-06" db="EMBL/GenBank/DDBJ databases">
        <title>Whole Genome Sequence of Bradyrhizobium sp. Strain 1S1.</title>
        <authorList>
            <person name="Bromfield E.S.P."/>
            <person name="Cloutier S."/>
        </authorList>
    </citation>
    <scope>NUCLEOTIDE SEQUENCE [LARGE SCALE GENOMIC DNA]</scope>
    <source>
        <strain evidence="2">1S1</strain>
    </source>
</reference>
<dbReference type="InterPro" id="IPR022742">
    <property type="entry name" value="Hydrolase_4"/>
</dbReference>
<reference evidence="3" key="3">
    <citation type="submission" date="2024-03" db="EMBL/GenBank/DDBJ databases">
        <authorList>
            <person name="Bromfield E.S.P."/>
            <person name="Cloutier S."/>
        </authorList>
    </citation>
    <scope>NUCLEOTIDE SEQUENCE</scope>
    <source>
        <strain evidence="3">5S5</strain>
    </source>
</reference>
<evidence type="ECO:0000313" key="3">
    <source>
        <dbReference type="EMBL" id="WXC77203.1"/>
    </source>
</evidence>
<dbReference type="EMBL" id="CP147711">
    <property type="protein sequence ID" value="WXC77203.1"/>
    <property type="molecule type" value="Genomic_DNA"/>
</dbReference>
<evidence type="ECO:0000259" key="1">
    <source>
        <dbReference type="PROSITE" id="PS50106"/>
    </source>
</evidence>
<dbReference type="Gene3D" id="2.30.42.10">
    <property type="match status" value="1"/>
</dbReference>
<dbReference type="InterPro" id="IPR001478">
    <property type="entry name" value="PDZ"/>
</dbReference>
<accession>A0A974A161</accession>
<name>A0A974A161_9BRAD</name>
<evidence type="ECO:0000313" key="2">
    <source>
        <dbReference type="EMBL" id="NVI44730.1"/>
    </source>
</evidence>
<dbReference type="PROSITE" id="PS50106">
    <property type="entry name" value="PDZ"/>
    <property type="match status" value="1"/>
</dbReference>
<dbReference type="PANTHER" id="PTHR43265:SF1">
    <property type="entry name" value="ESTERASE ESTD"/>
    <property type="match status" value="1"/>
</dbReference>
<protein>
    <submittedName>
        <fullName evidence="2">Alpha/beta fold hydrolase</fullName>
    </submittedName>
    <submittedName>
        <fullName evidence="3">PDZ domain-containing protein</fullName>
    </submittedName>
</protein>
<dbReference type="AlphaFoldDB" id="A0A974A161"/>
<sequence length="453" mass="48146">MYKHLIGLLCSILLSVVLATPGSALDLGRRGLLGITATPLPAGTGSIGPGVLAARVIAGSPAAQAGVVSGDVVVSVDGTRLAAVDDFLREVRLHRAGDTIRVELRRAGQPLTLAITLGAVPFETASGVDFTYDAVTTPTGLRRTIMTTPQAPAAGRRPAVLLIGGIGSYSVDYSFDPDHDVAEPYRRLLTALTRRGFVTLRVEKSGVGDSEGPPAKEVDLEGELAGYVAGLRMLKQRPEVDPERVFILGHSIGSVEAPMAAARDPVRGIVVMQGVGTTWFEYELVNVRRQLQLEGLAPAAVADRMALKEWAMHRLLIEGQPRAALLAERPAAAAMIKYPASDAYLRQVAALNLPALWAPLDLPVLVVYGNADFITGEADSRAILQNVNSAHPGRGELRIIDHMDHYLTDAADQATSFKAPRAWDLTPARHPAYQTAIESVVGDWLVAQAGHSG</sequence>
<feature type="domain" description="PDZ" evidence="1">
    <location>
        <begin position="22"/>
        <end position="108"/>
    </location>
</feature>
<keyword evidence="4" id="KW-1185">Reference proteome</keyword>
<reference evidence="3" key="2">
    <citation type="journal article" date="2021" name="Int. J. Syst. Evol. Microbiol.">
        <title>Bradyrhizobium septentrionale sp. nov. (sv. septentrionale) and Bradyrhizobium quebecense sp. nov. (sv. septentrionale) associated with legumes native to Canada possess rearranged symbiosis genes and numerous insertion sequences.</title>
        <authorList>
            <person name="Bromfield E.S.P."/>
            <person name="Cloutier S."/>
        </authorList>
    </citation>
    <scope>NUCLEOTIDE SEQUENCE</scope>
    <source>
        <strain evidence="3">5S5</strain>
    </source>
</reference>
<dbReference type="EMBL" id="JAAOLE020000001">
    <property type="protein sequence ID" value="NVI44730.1"/>
    <property type="molecule type" value="Genomic_DNA"/>
</dbReference>
<dbReference type="InterPro" id="IPR029058">
    <property type="entry name" value="AB_hydrolase_fold"/>
</dbReference>
<proteinExistence type="predicted"/>
<dbReference type="Pfam" id="PF12146">
    <property type="entry name" value="Hydrolase_4"/>
    <property type="match status" value="1"/>
</dbReference>
<dbReference type="InterPro" id="IPR036034">
    <property type="entry name" value="PDZ_sf"/>
</dbReference>
<evidence type="ECO:0000313" key="4">
    <source>
        <dbReference type="Proteomes" id="UP001432046"/>
    </source>
</evidence>
<dbReference type="InterPro" id="IPR053145">
    <property type="entry name" value="AB_hydrolase_Est10"/>
</dbReference>
<keyword evidence="2" id="KW-0378">Hydrolase</keyword>
<dbReference type="SUPFAM" id="SSF53474">
    <property type="entry name" value="alpha/beta-Hydrolases"/>
    <property type="match status" value="1"/>
</dbReference>
<dbReference type="SMART" id="SM00228">
    <property type="entry name" value="PDZ"/>
    <property type="match status" value="1"/>
</dbReference>
<dbReference type="Pfam" id="PF13180">
    <property type="entry name" value="PDZ_2"/>
    <property type="match status" value="1"/>
</dbReference>
<organism evidence="2">
    <name type="scientific">Bradyrhizobium septentrionale</name>
    <dbReference type="NCBI Taxonomy" id="1404411"/>
    <lineage>
        <taxon>Bacteria</taxon>
        <taxon>Pseudomonadati</taxon>
        <taxon>Pseudomonadota</taxon>
        <taxon>Alphaproteobacteria</taxon>
        <taxon>Hyphomicrobiales</taxon>
        <taxon>Nitrobacteraceae</taxon>
        <taxon>Bradyrhizobium</taxon>
    </lineage>
</organism>
<dbReference type="SUPFAM" id="SSF50156">
    <property type="entry name" value="PDZ domain-like"/>
    <property type="match status" value="1"/>
</dbReference>